<evidence type="ECO:0000259" key="2">
    <source>
        <dbReference type="Pfam" id="PF02525"/>
    </source>
</evidence>
<dbReference type="KEGG" id="fpn:ABE65_001440"/>
<accession>A0A160IJQ5</accession>
<gene>
    <name evidence="3" type="ORF">ABE65_001440</name>
</gene>
<feature type="domain" description="Flavodoxin-like fold" evidence="2">
    <location>
        <begin position="2"/>
        <end position="169"/>
    </location>
</feature>
<dbReference type="InterPro" id="IPR003680">
    <property type="entry name" value="Flavodoxin_fold"/>
</dbReference>
<dbReference type="InterPro" id="IPR029039">
    <property type="entry name" value="Flavoprotein-like_sf"/>
</dbReference>
<name>A0A160IJQ5_9BACL</name>
<dbReference type="Proteomes" id="UP000076623">
    <property type="component" value="Chromosome"/>
</dbReference>
<evidence type="ECO:0000256" key="1">
    <source>
        <dbReference type="ARBA" id="ARBA00023002"/>
    </source>
</evidence>
<dbReference type="RefSeq" id="WP_066390831.1">
    <property type="nucleotide sequence ID" value="NZ_CP015378.1"/>
</dbReference>
<dbReference type="GO" id="GO:0010181">
    <property type="term" value="F:FMN binding"/>
    <property type="evidence" value="ECO:0007669"/>
    <property type="project" value="TreeGrafter"/>
</dbReference>
<proteinExistence type="predicted"/>
<protein>
    <submittedName>
        <fullName evidence="3">General stress protein</fullName>
    </submittedName>
</protein>
<dbReference type="InterPro" id="IPR046980">
    <property type="entry name" value="KefG/KefF"/>
</dbReference>
<dbReference type="SUPFAM" id="SSF52218">
    <property type="entry name" value="Flavoproteins"/>
    <property type="match status" value="1"/>
</dbReference>
<dbReference type="GO" id="GO:0009055">
    <property type="term" value="F:electron transfer activity"/>
    <property type="evidence" value="ECO:0007669"/>
    <property type="project" value="TreeGrafter"/>
</dbReference>
<dbReference type="EMBL" id="CP015378">
    <property type="protein sequence ID" value="ANC75580.1"/>
    <property type="molecule type" value="Genomic_DNA"/>
</dbReference>
<dbReference type="GO" id="GO:0003955">
    <property type="term" value="F:NAD(P)H dehydrogenase (quinone) activity"/>
    <property type="evidence" value="ECO:0007669"/>
    <property type="project" value="TreeGrafter"/>
</dbReference>
<dbReference type="AlphaFoldDB" id="A0A160IJQ5"/>
<dbReference type="STRING" id="1221500.ABE65_001440"/>
<sequence>MKKTLVIIAHPHLQNSTVNKRWAEEIEKQDHVTVRKLYDLYPDGKVNVEEEQRMLLEHDRIVLQFPFYWYSSPSLLKEWQDRVLAFGWAYGPGGDALHGKELVLAISTGGPDFSYKAGGHNHYTISELLRPFQATSNLIGTRYITPFVFHSAIRASEEAVEQSAQNYISYVLNPEI</sequence>
<keyword evidence="1" id="KW-0560">Oxidoreductase</keyword>
<reference evidence="3 4" key="1">
    <citation type="submission" date="2016-04" db="EMBL/GenBank/DDBJ databases">
        <title>Complete genome sequence of Fictibacillus phosphorivorans G25-29, a strain toxic to nematodes.</title>
        <authorList>
            <person name="Zheng Z."/>
        </authorList>
    </citation>
    <scope>NUCLEOTIDE SEQUENCE [LARGE SCALE GENOMIC DNA]</scope>
    <source>
        <strain evidence="3 4">G25-29</strain>
    </source>
</reference>
<evidence type="ECO:0000313" key="4">
    <source>
        <dbReference type="Proteomes" id="UP000076623"/>
    </source>
</evidence>
<dbReference type="Gene3D" id="3.40.50.360">
    <property type="match status" value="1"/>
</dbReference>
<dbReference type="PANTHER" id="PTHR47307:SF1">
    <property type="entry name" value="GLUTATHIONE-REGULATED POTASSIUM-EFFLUX SYSTEM ANCILLARY PROTEIN KEFG"/>
    <property type="match status" value="1"/>
</dbReference>
<dbReference type="Pfam" id="PF02525">
    <property type="entry name" value="Flavodoxin_2"/>
    <property type="match status" value="1"/>
</dbReference>
<keyword evidence="4" id="KW-1185">Reference proteome</keyword>
<dbReference type="PANTHER" id="PTHR47307">
    <property type="entry name" value="GLUTATHIONE-REGULATED POTASSIUM-EFFLUX SYSTEM ANCILLARY PROTEIN KEFG"/>
    <property type="match status" value="1"/>
</dbReference>
<organism evidence="3 4">
    <name type="scientific">Fictibacillus phosphorivorans</name>
    <dbReference type="NCBI Taxonomy" id="1221500"/>
    <lineage>
        <taxon>Bacteria</taxon>
        <taxon>Bacillati</taxon>
        <taxon>Bacillota</taxon>
        <taxon>Bacilli</taxon>
        <taxon>Bacillales</taxon>
        <taxon>Fictibacillaceae</taxon>
        <taxon>Fictibacillus</taxon>
    </lineage>
</organism>
<evidence type="ECO:0000313" key="3">
    <source>
        <dbReference type="EMBL" id="ANC75580.1"/>
    </source>
</evidence>